<proteinExistence type="predicted"/>
<dbReference type="InterPro" id="IPR004869">
    <property type="entry name" value="MMPL_dom"/>
</dbReference>
<dbReference type="AlphaFoldDB" id="A0A9X1HXA2"/>
<dbReference type="Proteomes" id="UP001139409">
    <property type="component" value="Unassembled WGS sequence"/>
</dbReference>
<feature type="transmembrane region" description="Helical" evidence="6">
    <location>
        <begin position="717"/>
        <end position="746"/>
    </location>
</feature>
<keyword evidence="3 6" id="KW-0812">Transmembrane</keyword>
<keyword evidence="4 6" id="KW-1133">Transmembrane helix</keyword>
<feature type="transmembrane region" description="Helical" evidence="6">
    <location>
        <begin position="231"/>
        <end position="251"/>
    </location>
</feature>
<evidence type="ECO:0000256" key="3">
    <source>
        <dbReference type="ARBA" id="ARBA00022692"/>
    </source>
</evidence>
<feature type="transmembrane region" description="Helical" evidence="6">
    <location>
        <begin position="647"/>
        <end position="666"/>
    </location>
</feature>
<keyword evidence="2" id="KW-1003">Cell membrane</keyword>
<dbReference type="PROSITE" id="PS50156">
    <property type="entry name" value="SSD"/>
    <property type="match status" value="1"/>
</dbReference>
<dbReference type="SUPFAM" id="SSF82866">
    <property type="entry name" value="Multidrug efflux transporter AcrB transmembrane domain"/>
    <property type="match status" value="2"/>
</dbReference>
<feature type="transmembrane region" description="Helical" evidence="6">
    <location>
        <begin position="619"/>
        <end position="641"/>
    </location>
</feature>
<dbReference type="RefSeq" id="WP_225699604.1">
    <property type="nucleotide sequence ID" value="NZ_JAIXNE010000007.1"/>
</dbReference>
<keyword evidence="9" id="KW-1185">Reference proteome</keyword>
<comment type="caution">
    <text evidence="8">The sequence shown here is derived from an EMBL/GenBank/DDBJ whole genome shotgun (WGS) entry which is preliminary data.</text>
</comment>
<dbReference type="InterPro" id="IPR050545">
    <property type="entry name" value="Mycobact_MmpL"/>
</dbReference>
<gene>
    <name evidence="8" type="ORF">LDX50_27965</name>
</gene>
<evidence type="ECO:0000256" key="6">
    <source>
        <dbReference type="SAM" id="Phobius"/>
    </source>
</evidence>
<keyword evidence="5 6" id="KW-0472">Membrane</keyword>
<sequence>MYRRTAYWVIAGLVIITLFFAWQLPNLKFNYVFEDFFPVDDPELAYYQKFKETFGEDNDYLLVSVTSSNGVFNSQFLDQITLVSEELSSLEGTVVVRSITNASQPVIGPLGVFDVPVIHVEEPEKYTADSSRLFRQENFRSTLLSEDGRTVLLMVEHDHFTTREGADSYLNSLENILSPFPAEQVHTAGKIYAQRTFITKMQWELMIFLSASMVLIIVFLIVTYRSFWLTILPLLVVFLGAVWILGTMAIAGKQLDILMVLLPTIMFVVGMSDVVHILTKYLEQLRRRKTKFQAIRTTFREVGLATFLTSLTTAVGFFTLLTASIRPIREFGLYTGIGVFMAFIAAFALMPAALLLMRKPVVARKLEHRSRWFVVLGQGFIQVLRRRNVILIISVILIGLSFVGIQKIYINTYLIEDLPNDDPLKEDFTFFDENFGGSRPFEMTVETGADQTVFNPAVVQQIVKVEKYLNENYGTGVIVSPATVVKSINQAINGGSPESFSIPDSESGFKRLDRYLKRYLRSGRNASNLVTEDQRLARISSRIEDEGSAITLAKTEQLRQFIRQETDTSLVRFTVTGTSNLIDKNNEYLAQNMFLGLAIAFAVVAIIAGILFRSLRMVAITLIPNIIPLMMVAAIMGFFGITLKLSTSIVFTIAFGIAVDDTIHFISKLKLELEKNKSLIFALKRTYLSTGKAIIVTSIILSGGFLILLLSSFGGTFYTGLLISLTLVFALITDLTLLPVLILLFFRRDNPKKRILFEEEI</sequence>
<evidence type="ECO:0000259" key="7">
    <source>
        <dbReference type="PROSITE" id="PS50156"/>
    </source>
</evidence>
<dbReference type="Gene3D" id="1.20.1640.10">
    <property type="entry name" value="Multidrug efflux transporter AcrB transmembrane domain"/>
    <property type="match status" value="2"/>
</dbReference>
<feature type="transmembrane region" description="Helical" evidence="6">
    <location>
        <begin position="331"/>
        <end position="356"/>
    </location>
</feature>
<feature type="transmembrane region" description="Helical" evidence="6">
    <location>
        <begin position="687"/>
        <end position="711"/>
    </location>
</feature>
<dbReference type="PANTHER" id="PTHR33406">
    <property type="entry name" value="MEMBRANE PROTEIN MJ1562-RELATED"/>
    <property type="match status" value="1"/>
</dbReference>
<dbReference type="PANTHER" id="PTHR33406:SF12">
    <property type="entry name" value="BLR2997 PROTEIN"/>
    <property type="match status" value="1"/>
</dbReference>
<dbReference type="GO" id="GO:0005886">
    <property type="term" value="C:plasma membrane"/>
    <property type="evidence" value="ECO:0007669"/>
    <property type="project" value="UniProtKB-SubCell"/>
</dbReference>
<feature type="transmembrane region" description="Helical" evidence="6">
    <location>
        <begin position="7"/>
        <end position="24"/>
    </location>
</feature>
<evidence type="ECO:0000313" key="8">
    <source>
        <dbReference type="EMBL" id="MCA6078743.1"/>
    </source>
</evidence>
<feature type="transmembrane region" description="Helical" evidence="6">
    <location>
        <begin position="389"/>
        <end position="410"/>
    </location>
</feature>
<dbReference type="Pfam" id="PF03176">
    <property type="entry name" value="MMPL"/>
    <property type="match status" value="2"/>
</dbReference>
<name>A0A9X1HXA2_9BACT</name>
<evidence type="ECO:0000256" key="2">
    <source>
        <dbReference type="ARBA" id="ARBA00022475"/>
    </source>
</evidence>
<comment type="subcellular location">
    <subcellularLocation>
        <location evidence="1">Cell membrane</location>
        <topology evidence="1">Multi-pass membrane protein</topology>
    </subcellularLocation>
</comment>
<accession>A0A9X1HXA2</accession>
<feature type="domain" description="SSD" evidence="7">
    <location>
        <begin position="227"/>
        <end position="356"/>
    </location>
</feature>
<evidence type="ECO:0000256" key="5">
    <source>
        <dbReference type="ARBA" id="ARBA00023136"/>
    </source>
</evidence>
<feature type="transmembrane region" description="Helical" evidence="6">
    <location>
        <begin position="302"/>
        <end position="325"/>
    </location>
</feature>
<dbReference type="InterPro" id="IPR000731">
    <property type="entry name" value="SSD"/>
</dbReference>
<organism evidence="8 9">
    <name type="scientific">Fulvivirga sedimenti</name>
    <dbReference type="NCBI Taxonomy" id="2879465"/>
    <lineage>
        <taxon>Bacteria</taxon>
        <taxon>Pseudomonadati</taxon>
        <taxon>Bacteroidota</taxon>
        <taxon>Cytophagia</taxon>
        <taxon>Cytophagales</taxon>
        <taxon>Fulvivirgaceae</taxon>
        <taxon>Fulvivirga</taxon>
    </lineage>
</organism>
<evidence type="ECO:0000313" key="9">
    <source>
        <dbReference type="Proteomes" id="UP001139409"/>
    </source>
</evidence>
<reference evidence="8" key="1">
    <citation type="submission" date="2021-09" db="EMBL/GenBank/DDBJ databases">
        <title>Fulvivirga sp. isolated from coastal sediment.</title>
        <authorList>
            <person name="Yu H."/>
        </authorList>
    </citation>
    <scope>NUCLEOTIDE SEQUENCE</scope>
    <source>
        <strain evidence="8">1062</strain>
    </source>
</reference>
<dbReference type="EMBL" id="JAIXNE010000007">
    <property type="protein sequence ID" value="MCA6078743.1"/>
    <property type="molecule type" value="Genomic_DNA"/>
</dbReference>
<feature type="transmembrane region" description="Helical" evidence="6">
    <location>
        <begin position="205"/>
        <end position="224"/>
    </location>
</feature>
<evidence type="ECO:0000256" key="1">
    <source>
        <dbReference type="ARBA" id="ARBA00004651"/>
    </source>
</evidence>
<feature type="transmembrane region" description="Helical" evidence="6">
    <location>
        <begin position="257"/>
        <end position="282"/>
    </location>
</feature>
<protein>
    <submittedName>
        <fullName evidence="8">MMPL family transporter</fullName>
    </submittedName>
</protein>
<feature type="transmembrane region" description="Helical" evidence="6">
    <location>
        <begin position="593"/>
        <end position="612"/>
    </location>
</feature>
<evidence type="ECO:0000256" key="4">
    <source>
        <dbReference type="ARBA" id="ARBA00022989"/>
    </source>
</evidence>